<evidence type="ECO:0000313" key="4">
    <source>
        <dbReference type="EMBL" id="GIM12878.1"/>
    </source>
</evidence>
<evidence type="ECO:0000313" key="3">
    <source>
        <dbReference type="EMBL" id="GIL80452.1"/>
    </source>
</evidence>
<keyword evidence="2" id="KW-0472">Membrane</keyword>
<feature type="region of interest" description="Disordered" evidence="1">
    <location>
        <begin position="390"/>
        <end position="451"/>
    </location>
</feature>
<dbReference type="OrthoDB" id="548683at2759"/>
<feature type="transmembrane region" description="Helical" evidence="2">
    <location>
        <begin position="289"/>
        <end position="311"/>
    </location>
</feature>
<feature type="compositionally biased region" description="Pro residues" evidence="1">
    <location>
        <begin position="439"/>
        <end position="448"/>
    </location>
</feature>
<dbReference type="EMBL" id="BNCP01000019">
    <property type="protein sequence ID" value="GIL80452.1"/>
    <property type="molecule type" value="Genomic_DNA"/>
</dbReference>
<keyword evidence="2" id="KW-0812">Transmembrane</keyword>
<reference evidence="3" key="1">
    <citation type="journal article" date="2021" name="Proc. Natl. Acad. Sci. U.S.A.">
        <title>Three genomes in the algal genus Volvox reveal the fate of a haploid sex-determining region after a transition to homothallism.</title>
        <authorList>
            <person name="Yamamoto K."/>
            <person name="Hamaji T."/>
            <person name="Kawai-Toyooka H."/>
            <person name="Matsuzaki R."/>
            <person name="Takahashi F."/>
            <person name="Nishimura Y."/>
            <person name="Kawachi M."/>
            <person name="Noguchi H."/>
            <person name="Minakuchi Y."/>
            <person name="Umen J.G."/>
            <person name="Toyoda A."/>
            <person name="Nozaki H."/>
        </authorList>
    </citation>
    <scope>NUCLEOTIDE SEQUENCE</scope>
    <source>
        <strain evidence="4">NIES-3785</strain>
        <strain evidence="3">NIES-3786</strain>
    </source>
</reference>
<sequence>MMEQFAHPITLRFYDCALERAYQSYRLVAFFREIDTYYLAGQTLLAAGFFLLQPYLFPFISFHWTNIFYPVVCFVNRLIIHMLPQHAYERHRHSIQLLIRAVVDWSVICGLPSWSPPVPVRSVGTFATHLLLTSGVACLNWASIGWPLLLQYHLPYNLLVATAFIHTLGPHVCTVIRQNARGANLAAVMWRIVRGIASVSAHLRRILLSSVGTLPLPVSSTPSSSSSSALRETSSSLWTLNATTDAAADAAVSEPAGAAATAATSATTNTFDSAATPFLDSLPADAACWASVSLVQMLLGFVLPTCLVYVLERSSREHFLKKGYRLAGGGSSSATINNSDRRLSDSGNDSSRRSNETCSTSGIALVAGHEVSDTVDGSANAGGMKLRRRVQYSKQEPSHLGPEHQEGQQPPPPVEPGQQGRIPTATQAGNAAAAAAARPPLPPPPPQLDPQTLQRLHYYQHQDLIDGWDPCAALQRGVGLLLASLLVLMLWELQLYVRLLGPMLLPGSGVGRPT</sequence>
<comment type="caution">
    <text evidence="3">The sequence shown here is derived from an EMBL/GenBank/DDBJ whole genome shotgun (WGS) entry which is preliminary data.</text>
</comment>
<accession>A0A8J4FQP2</accession>
<dbReference type="AlphaFoldDB" id="A0A8J4FQP2"/>
<dbReference type="EMBL" id="BNCQ01000045">
    <property type="protein sequence ID" value="GIM12878.1"/>
    <property type="molecule type" value="Genomic_DNA"/>
</dbReference>
<dbReference type="Proteomes" id="UP000747110">
    <property type="component" value="Unassembled WGS sequence"/>
</dbReference>
<protein>
    <submittedName>
        <fullName evidence="3">Uncharacterized protein</fullName>
    </submittedName>
</protein>
<dbReference type="Proteomes" id="UP000722791">
    <property type="component" value="Unassembled WGS sequence"/>
</dbReference>
<feature type="compositionally biased region" description="Basic and acidic residues" evidence="1">
    <location>
        <begin position="339"/>
        <end position="355"/>
    </location>
</feature>
<evidence type="ECO:0000313" key="5">
    <source>
        <dbReference type="Proteomes" id="UP000747110"/>
    </source>
</evidence>
<name>A0A8J4FQP2_9CHLO</name>
<proteinExistence type="predicted"/>
<feature type="transmembrane region" description="Helical" evidence="2">
    <location>
        <begin position="478"/>
        <end position="497"/>
    </location>
</feature>
<feature type="region of interest" description="Disordered" evidence="1">
    <location>
        <begin position="328"/>
        <end position="357"/>
    </location>
</feature>
<keyword evidence="2" id="KW-1133">Transmembrane helix</keyword>
<keyword evidence="5" id="KW-1185">Reference proteome</keyword>
<feature type="compositionally biased region" description="Low complexity" evidence="1">
    <location>
        <begin position="416"/>
        <end position="438"/>
    </location>
</feature>
<evidence type="ECO:0000256" key="1">
    <source>
        <dbReference type="SAM" id="MobiDB-lite"/>
    </source>
</evidence>
<evidence type="ECO:0000256" key="2">
    <source>
        <dbReference type="SAM" id="Phobius"/>
    </source>
</evidence>
<gene>
    <name evidence="3" type="ORF">Vretifemale_9660</name>
    <name evidence="4" type="ORF">Vretimale_16091</name>
</gene>
<organism evidence="3 5">
    <name type="scientific">Volvox reticuliferus</name>
    <dbReference type="NCBI Taxonomy" id="1737510"/>
    <lineage>
        <taxon>Eukaryota</taxon>
        <taxon>Viridiplantae</taxon>
        <taxon>Chlorophyta</taxon>
        <taxon>core chlorophytes</taxon>
        <taxon>Chlorophyceae</taxon>
        <taxon>CS clade</taxon>
        <taxon>Chlamydomonadales</taxon>
        <taxon>Volvocaceae</taxon>
        <taxon>Volvox</taxon>
    </lineage>
</organism>